<dbReference type="InterPro" id="IPR007730">
    <property type="entry name" value="SPOR-like_dom"/>
</dbReference>
<organism evidence="4 5">
    <name type="scientific">Xylanibacter rodentium</name>
    <dbReference type="NCBI Taxonomy" id="2736289"/>
    <lineage>
        <taxon>Bacteria</taxon>
        <taxon>Pseudomonadati</taxon>
        <taxon>Bacteroidota</taxon>
        <taxon>Bacteroidia</taxon>
        <taxon>Bacteroidales</taxon>
        <taxon>Prevotellaceae</taxon>
        <taxon>Xylanibacter</taxon>
    </lineage>
</organism>
<dbReference type="Pfam" id="PF18175">
    <property type="entry name" value="HU-CCDC81_bac_2"/>
    <property type="match status" value="1"/>
</dbReference>
<dbReference type="InterPro" id="IPR040495">
    <property type="entry name" value="HU-CCDC81_bac_1"/>
</dbReference>
<dbReference type="Pfam" id="PF05036">
    <property type="entry name" value="SPOR"/>
    <property type="match status" value="1"/>
</dbReference>
<keyword evidence="2" id="KW-1133">Transmembrane helix</keyword>
<dbReference type="GeneID" id="82156331"/>
<dbReference type="PROSITE" id="PS51724">
    <property type="entry name" value="SPOR"/>
    <property type="match status" value="1"/>
</dbReference>
<dbReference type="Pfam" id="PF18174">
    <property type="entry name" value="HU-CCDC81_bac_1"/>
    <property type="match status" value="1"/>
</dbReference>
<dbReference type="InterPro" id="IPR041268">
    <property type="entry name" value="HU-CCDC81_bac_2"/>
</dbReference>
<evidence type="ECO:0000259" key="3">
    <source>
        <dbReference type="PROSITE" id="PS51724"/>
    </source>
</evidence>
<keyword evidence="2" id="KW-0472">Membrane</keyword>
<reference evidence="4 5" key="1">
    <citation type="submission" date="2020-05" db="EMBL/GenBank/DDBJ databases">
        <title>Distinct polysaccharide utilization as determinants for interspecies competition between intestinal Prevotella spp.</title>
        <authorList>
            <person name="Galvez E.J.C."/>
            <person name="Iljazovic A."/>
            <person name="Strowig T."/>
        </authorList>
    </citation>
    <scope>NUCLEOTIDE SEQUENCE [LARGE SCALE GENOMIC DNA]</scope>
    <source>
        <strain evidence="4 5">PROD</strain>
    </source>
</reference>
<dbReference type="InterPro" id="IPR036680">
    <property type="entry name" value="SPOR-like_sf"/>
</dbReference>
<evidence type="ECO:0000313" key="4">
    <source>
        <dbReference type="EMBL" id="NPE12919.1"/>
    </source>
</evidence>
<feature type="region of interest" description="Disordered" evidence="1">
    <location>
        <begin position="140"/>
        <end position="201"/>
    </location>
</feature>
<sequence length="377" mass="42286">MIELSRHIEILLLDNDCVIVPDLGGFMAHHVDAHYDEEENIFLPPLRTLGFNPLLKLNDSLLAQSYIEAYDISYPEATRRIEEEVNELKQHLRNKGVYELEDIGTLRLNDEGNYIFEPCEAGILTPTLYGLSSFEMKRTEAAEPERAHRYPACGTGTSESEEAAAPTNTHASASGYAKQKDRTTVTAADDANASGEEEEERTIKIKVAWLRNIAAVAAAIIVFLVLTPPIANSDKTQLKASGLQEQMIMNLIQENAAPRPAIEIEPAKIKKAIAERDTTTQAAHDVKPKPEHAQPVLPAKKDSMYCIVMASHITRHNANAYVKELHDKGLDEAYTYEHNKIVRVVYGKYESESEAHTALRAIRGNKYFEQSWVYKKR</sequence>
<evidence type="ECO:0000313" key="5">
    <source>
        <dbReference type="Proteomes" id="UP001193734"/>
    </source>
</evidence>
<comment type="caution">
    <text evidence="4">The sequence shown here is derived from an EMBL/GenBank/DDBJ whole genome shotgun (WGS) entry which is preliminary data.</text>
</comment>
<dbReference type="Gene3D" id="3.30.70.1070">
    <property type="entry name" value="Sporulation related repeat"/>
    <property type="match status" value="1"/>
</dbReference>
<name>A0ABX2AR55_9BACT</name>
<evidence type="ECO:0000256" key="1">
    <source>
        <dbReference type="SAM" id="MobiDB-lite"/>
    </source>
</evidence>
<evidence type="ECO:0000256" key="2">
    <source>
        <dbReference type="SAM" id="Phobius"/>
    </source>
</evidence>
<gene>
    <name evidence="4" type="ORF">HPS55_00985</name>
</gene>
<accession>A0ABX2AR55</accession>
<dbReference type="Proteomes" id="UP001193734">
    <property type="component" value="Unassembled WGS sequence"/>
</dbReference>
<dbReference type="SUPFAM" id="SSF110997">
    <property type="entry name" value="Sporulation related repeat"/>
    <property type="match status" value="1"/>
</dbReference>
<dbReference type="EMBL" id="JABKKE010000001">
    <property type="protein sequence ID" value="NPE12919.1"/>
    <property type="molecule type" value="Genomic_DNA"/>
</dbReference>
<keyword evidence="5" id="KW-1185">Reference proteome</keyword>
<protein>
    <submittedName>
        <fullName evidence="4">HU-CCDC81 and SPOR domain-containing protein</fullName>
    </submittedName>
</protein>
<feature type="domain" description="SPOR" evidence="3">
    <location>
        <begin position="299"/>
        <end position="375"/>
    </location>
</feature>
<feature type="transmembrane region" description="Helical" evidence="2">
    <location>
        <begin position="209"/>
        <end position="231"/>
    </location>
</feature>
<proteinExistence type="predicted"/>
<dbReference type="RefSeq" id="WP_172173713.1">
    <property type="nucleotide sequence ID" value="NZ_CASGIA010000003.1"/>
</dbReference>
<keyword evidence="2" id="KW-0812">Transmembrane</keyword>